<reference evidence="1" key="1">
    <citation type="submission" date="2022-01" db="EMBL/GenBank/DDBJ databases">
        <authorList>
            <person name="King R."/>
        </authorList>
    </citation>
    <scope>NUCLEOTIDE SEQUENCE</scope>
</reference>
<evidence type="ECO:0000313" key="1">
    <source>
        <dbReference type="EMBL" id="CAH1389785.1"/>
    </source>
</evidence>
<protein>
    <submittedName>
        <fullName evidence="1">Uncharacterized protein</fullName>
    </submittedName>
</protein>
<dbReference type="EMBL" id="OV725077">
    <property type="protein sequence ID" value="CAH1389785.1"/>
    <property type="molecule type" value="Genomic_DNA"/>
</dbReference>
<gene>
    <name evidence="1" type="ORF">NEZAVI_LOCUS1106</name>
</gene>
<accession>A0A9P0E4C5</accession>
<evidence type="ECO:0000313" key="2">
    <source>
        <dbReference type="Proteomes" id="UP001152798"/>
    </source>
</evidence>
<dbReference type="AlphaFoldDB" id="A0A9P0E4C5"/>
<name>A0A9P0E4C5_NEZVI</name>
<proteinExistence type="predicted"/>
<keyword evidence="2" id="KW-1185">Reference proteome</keyword>
<organism evidence="1 2">
    <name type="scientific">Nezara viridula</name>
    <name type="common">Southern green stink bug</name>
    <name type="synonym">Cimex viridulus</name>
    <dbReference type="NCBI Taxonomy" id="85310"/>
    <lineage>
        <taxon>Eukaryota</taxon>
        <taxon>Metazoa</taxon>
        <taxon>Ecdysozoa</taxon>
        <taxon>Arthropoda</taxon>
        <taxon>Hexapoda</taxon>
        <taxon>Insecta</taxon>
        <taxon>Pterygota</taxon>
        <taxon>Neoptera</taxon>
        <taxon>Paraneoptera</taxon>
        <taxon>Hemiptera</taxon>
        <taxon>Heteroptera</taxon>
        <taxon>Panheteroptera</taxon>
        <taxon>Pentatomomorpha</taxon>
        <taxon>Pentatomoidea</taxon>
        <taxon>Pentatomidae</taxon>
        <taxon>Pentatominae</taxon>
        <taxon>Nezara</taxon>
    </lineage>
</organism>
<sequence length="87" mass="10203">MTSSLGKETRRQLAPYLRMDRMGINSIGFLRLNRCCASYGRIIWKNMMADSMNVLFIKISSRFIIQMIRRFVRNECKIIVSHNTVAE</sequence>
<dbReference type="Proteomes" id="UP001152798">
    <property type="component" value="Chromosome 1"/>
</dbReference>